<dbReference type="SUPFAM" id="SSF54368">
    <property type="entry name" value="Glutamine synthetase, N-terminal domain"/>
    <property type="match status" value="1"/>
</dbReference>
<evidence type="ECO:0000256" key="10">
    <source>
        <dbReference type="PROSITE-ProRule" id="PRU01330"/>
    </source>
</evidence>
<dbReference type="SMART" id="SM01230">
    <property type="entry name" value="Gln-synt_C"/>
    <property type="match status" value="1"/>
</dbReference>
<dbReference type="InterPro" id="IPR008146">
    <property type="entry name" value="Gln_synth_cat_dom"/>
</dbReference>
<feature type="domain" description="GS beta-grasp" evidence="12">
    <location>
        <begin position="22"/>
        <end position="107"/>
    </location>
</feature>
<evidence type="ECO:0000256" key="1">
    <source>
        <dbReference type="ARBA" id="ARBA00009897"/>
    </source>
</evidence>
<evidence type="ECO:0000259" key="12">
    <source>
        <dbReference type="PROSITE" id="PS51986"/>
    </source>
</evidence>
<name>A0A133P3I0_GARVA</name>
<feature type="domain" description="GS catalytic" evidence="13">
    <location>
        <begin position="114"/>
        <end position="452"/>
    </location>
</feature>
<evidence type="ECO:0000256" key="7">
    <source>
        <dbReference type="PIRSR" id="PIRSR604809-1"/>
    </source>
</evidence>
<evidence type="ECO:0000256" key="6">
    <source>
        <dbReference type="ARBA" id="ARBA00022842"/>
    </source>
</evidence>
<comment type="caution">
    <text evidence="14">The sequence shown here is derived from an EMBL/GenBank/DDBJ whole genome shotgun (WGS) entry which is preliminary data.</text>
</comment>
<accession>A0A133P3I0</accession>
<feature type="binding site" evidence="7">
    <location>
        <position position="321"/>
    </location>
    <ligand>
        <name>L-glutamate</name>
        <dbReference type="ChEBI" id="CHEBI:29985"/>
    </ligand>
</feature>
<feature type="binding site" evidence="9">
    <location>
        <position position="139"/>
    </location>
    <ligand>
        <name>Mg(2+)</name>
        <dbReference type="ChEBI" id="CHEBI:18420"/>
        <label>1</label>
    </ligand>
</feature>
<evidence type="ECO:0000256" key="11">
    <source>
        <dbReference type="RuleBase" id="RU000384"/>
    </source>
</evidence>
<dbReference type="GO" id="GO:0004356">
    <property type="term" value="F:glutamine synthetase activity"/>
    <property type="evidence" value="ECO:0007669"/>
    <property type="project" value="InterPro"/>
</dbReference>
<evidence type="ECO:0000256" key="2">
    <source>
        <dbReference type="ARBA" id="ARBA00022598"/>
    </source>
</evidence>
<dbReference type="GO" id="GO:0005524">
    <property type="term" value="F:ATP binding"/>
    <property type="evidence" value="ECO:0007669"/>
    <property type="project" value="UniProtKB-KW"/>
</dbReference>
<dbReference type="EMBL" id="LRQB01000001">
    <property type="protein sequence ID" value="KXA23073.1"/>
    <property type="molecule type" value="Genomic_DNA"/>
</dbReference>
<dbReference type="Proteomes" id="UP000070687">
    <property type="component" value="Unassembled WGS sequence"/>
</dbReference>
<gene>
    <name evidence="14" type="ORF">HMPREF3208_00001</name>
</gene>
<dbReference type="PATRIC" id="fig|2702.100.peg.1"/>
<dbReference type="FunFam" id="3.10.20.70:FF:000002">
    <property type="entry name" value="Glutamine synthetase I"/>
    <property type="match status" value="1"/>
</dbReference>
<feature type="binding site" evidence="8">
    <location>
        <begin position="252"/>
        <end position="254"/>
    </location>
    <ligand>
        <name>ATP</name>
        <dbReference type="ChEBI" id="CHEBI:30616"/>
    </ligand>
</feature>
<dbReference type="PROSITE" id="PS51986">
    <property type="entry name" value="GS_BETA_GRASP"/>
    <property type="match status" value="1"/>
</dbReference>
<evidence type="ECO:0000256" key="3">
    <source>
        <dbReference type="ARBA" id="ARBA00022723"/>
    </source>
</evidence>
<protein>
    <submittedName>
        <fullName evidence="14">Glutamine synthetase, type I</fullName>
    </submittedName>
</protein>
<dbReference type="Gene3D" id="3.30.590.10">
    <property type="entry name" value="Glutamine synthetase/guanido kinase, catalytic domain"/>
    <property type="match status" value="1"/>
</dbReference>
<dbReference type="PROSITE" id="PS51987">
    <property type="entry name" value="GS_CATALYTIC"/>
    <property type="match status" value="1"/>
</dbReference>
<dbReference type="FunFam" id="3.30.590.10:FF:000003">
    <property type="entry name" value="Glutamine synthetase 2"/>
    <property type="match status" value="1"/>
</dbReference>
<dbReference type="InterPro" id="IPR014746">
    <property type="entry name" value="Gln_synth/guanido_kin_cat_dom"/>
</dbReference>
<dbReference type="SUPFAM" id="SSF55931">
    <property type="entry name" value="Glutamine synthetase/guanido kinase"/>
    <property type="match status" value="1"/>
</dbReference>
<evidence type="ECO:0000256" key="5">
    <source>
        <dbReference type="ARBA" id="ARBA00022840"/>
    </source>
</evidence>
<dbReference type="Gene3D" id="3.10.20.70">
    <property type="entry name" value="Glutamine synthetase, N-terminal domain"/>
    <property type="match status" value="1"/>
</dbReference>
<dbReference type="InterPro" id="IPR027303">
    <property type="entry name" value="Gln_synth_gly_rich_site"/>
</dbReference>
<dbReference type="GO" id="GO:0006542">
    <property type="term" value="P:glutamine biosynthetic process"/>
    <property type="evidence" value="ECO:0007669"/>
    <property type="project" value="InterPro"/>
</dbReference>
<feature type="binding site" evidence="9">
    <location>
        <position position="194"/>
    </location>
    <ligand>
        <name>Mg(2+)</name>
        <dbReference type="ChEBI" id="CHEBI:18420"/>
        <label>1</label>
    </ligand>
</feature>
<dbReference type="NCBIfam" id="TIGR00653">
    <property type="entry name" value="GlnA"/>
    <property type="match status" value="1"/>
</dbReference>
<feature type="binding site" evidence="8">
    <location>
        <position position="321"/>
    </location>
    <ligand>
        <name>ATP</name>
        <dbReference type="ChEBI" id="CHEBI:30616"/>
    </ligand>
</feature>
<evidence type="ECO:0000256" key="9">
    <source>
        <dbReference type="PIRSR" id="PIRSR604809-3"/>
    </source>
</evidence>
<feature type="binding site" evidence="8">
    <location>
        <position position="189"/>
    </location>
    <ligand>
        <name>ATP</name>
        <dbReference type="ChEBI" id="CHEBI:30616"/>
    </ligand>
</feature>
<dbReference type="GO" id="GO:0046872">
    <property type="term" value="F:metal ion binding"/>
    <property type="evidence" value="ECO:0007669"/>
    <property type="project" value="UniProtKB-KW"/>
</dbReference>
<dbReference type="InterPro" id="IPR036651">
    <property type="entry name" value="Gln_synt_N_sf"/>
</dbReference>
<evidence type="ECO:0000256" key="4">
    <source>
        <dbReference type="ARBA" id="ARBA00022741"/>
    </source>
</evidence>
<dbReference type="Pfam" id="PF00120">
    <property type="entry name" value="Gln-synt_C"/>
    <property type="match status" value="1"/>
</dbReference>
<feature type="binding site" evidence="7">
    <location>
        <position position="303"/>
    </location>
    <ligand>
        <name>L-glutamate</name>
        <dbReference type="ChEBI" id="CHEBI:29985"/>
    </ligand>
</feature>
<dbReference type="Pfam" id="PF03951">
    <property type="entry name" value="Gln-synt_N"/>
    <property type="match status" value="1"/>
</dbReference>
<comment type="similarity">
    <text evidence="1 10 11">Belongs to the glutamine synthetase family.</text>
</comment>
<dbReference type="AlphaFoldDB" id="A0A133P3I0"/>
<keyword evidence="6 9" id="KW-0460">Magnesium</keyword>
<feature type="binding site" evidence="9">
    <location>
        <position position="250"/>
    </location>
    <ligand>
        <name>Mg(2+)</name>
        <dbReference type="ChEBI" id="CHEBI:18420"/>
        <label>1</label>
    </ligand>
</feature>
<feature type="binding site" evidence="9">
    <location>
        <position position="341"/>
    </location>
    <ligand>
        <name>Mg(2+)</name>
        <dbReference type="ChEBI" id="CHEBI:18420"/>
        <label>1</label>
    </ligand>
</feature>
<dbReference type="eggNOG" id="COG0174">
    <property type="taxonomic scope" value="Bacteria"/>
</dbReference>
<keyword evidence="2" id="KW-0436">Ligase</keyword>
<feature type="binding site" evidence="9">
    <location>
        <position position="137"/>
    </location>
    <ligand>
        <name>Mg(2+)</name>
        <dbReference type="ChEBI" id="CHEBI:18420"/>
        <label>1</label>
    </ligand>
</feature>
<dbReference type="InterPro" id="IPR004809">
    <property type="entry name" value="Gln_synth_I"/>
</dbReference>
<feature type="binding site" evidence="7">
    <location>
        <position position="343"/>
    </location>
    <ligand>
        <name>L-glutamate</name>
        <dbReference type="ChEBI" id="CHEBI:29985"/>
    </ligand>
</feature>
<keyword evidence="5 8" id="KW-0067">ATP-binding</keyword>
<keyword evidence="3 9" id="KW-0479">Metal-binding</keyword>
<dbReference type="PANTHER" id="PTHR43785:SF11">
    <property type="entry name" value="GAMMA-GLUTAMYLPOLYAMINE SYNTHETASE GLNA2"/>
    <property type="match status" value="1"/>
</dbReference>
<dbReference type="InterPro" id="IPR008147">
    <property type="entry name" value="Gln_synt_N"/>
</dbReference>
<dbReference type="PROSITE" id="PS00181">
    <property type="entry name" value="GLNA_ATP"/>
    <property type="match status" value="1"/>
</dbReference>
<evidence type="ECO:0000256" key="8">
    <source>
        <dbReference type="PIRSR" id="PIRSR604809-2"/>
    </source>
</evidence>
<proteinExistence type="inferred from homology"/>
<evidence type="ECO:0000259" key="13">
    <source>
        <dbReference type="PROSITE" id="PS51987"/>
    </source>
</evidence>
<reference evidence="14 15" key="1">
    <citation type="submission" date="2016-01" db="EMBL/GenBank/DDBJ databases">
        <authorList>
            <person name="Oliw E.H."/>
        </authorList>
    </citation>
    <scope>NUCLEOTIDE SEQUENCE [LARGE SCALE GENOMIC DNA]</scope>
    <source>
        <strain evidence="14 15">PSS_7772B</strain>
    </source>
</reference>
<sequence length="452" mass="51003">MLPKGLIMDRQQEFALRTVEERDVRFIRLWFTDVLGTLKSVAIAPAELEAAFEEGIGFDGSAIEGMTRVLEDDMIVKPDPSTFQILPWHGGPEGTARMFCDVLTPDGEPSLGDPRHVLKTALAKAKEKGFTFYVHPEIEFYLFEAQDDWSKTPVPIDEGGYFDHVPRSSAMDFRRSAVSMLEQMGISVEYSHHEGGPGQNEIDLRYADALTTADNIMTFRTVVKEISLERGMYASFMPKPLTDQPGSGMHTHLSLFEGDTNAFYEAGQEFNMSLIARQFAAGILYHASEICAVTDQYVNSYKRLWGGAEAPSYVCWGHSNRSALLRVPQYKPGKGNSCRMEFRALDPVANPYLAYSVLLAAGLDGIEQQMTLCEPTSDDVWELTDAERQAMGIQPLPESLDEALKIMEKSDFVASVLGEHAFEYFLRNKHQEWEEYRRQVTPFELEKYLPRL</sequence>
<comment type="cofactor">
    <cofactor evidence="9">
        <name>Mg(2+)</name>
        <dbReference type="ChEBI" id="CHEBI:18420"/>
    </cofactor>
    <text evidence="9">Binds 2 Mg(2+) ions per subunit.</text>
</comment>
<evidence type="ECO:0000313" key="14">
    <source>
        <dbReference type="EMBL" id="KXA23073.1"/>
    </source>
</evidence>
<dbReference type="PANTHER" id="PTHR43785">
    <property type="entry name" value="GAMMA-GLUTAMYLPUTRESCINE SYNTHETASE"/>
    <property type="match status" value="1"/>
</dbReference>
<evidence type="ECO:0000313" key="15">
    <source>
        <dbReference type="Proteomes" id="UP000070687"/>
    </source>
</evidence>
<feature type="binding site" evidence="7">
    <location>
        <position position="309"/>
    </location>
    <ligand>
        <name>L-glutamate</name>
        <dbReference type="ChEBI" id="CHEBI:29985"/>
    </ligand>
</feature>
<keyword evidence="4 8" id="KW-0547">Nucleotide-binding</keyword>
<organism evidence="14 15">
    <name type="scientific">Gardnerella vaginalis</name>
    <dbReference type="NCBI Taxonomy" id="2702"/>
    <lineage>
        <taxon>Bacteria</taxon>
        <taxon>Bacillati</taxon>
        <taxon>Actinomycetota</taxon>
        <taxon>Actinomycetes</taxon>
        <taxon>Bifidobacteriales</taxon>
        <taxon>Bifidobacteriaceae</taxon>
        <taxon>Gardnerella</taxon>
    </lineage>
</organism>
<feature type="binding site" evidence="9">
    <location>
        <position position="201"/>
    </location>
    <ligand>
        <name>Mg(2+)</name>
        <dbReference type="ChEBI" id="CHEBI:18420"/>
        <label>1</label>
    </ligand>
</feature>